<dbReference type="EMBL" id="PVWG01000007">
    <property type="protein sequence ID" value="PSB20113.1"/>
    <property type="molecule type" value="Genomic_DNA"/>
</dbReference>
<dbReference type="PROSITE" id="PS50949">
    <property type="entry name" value="HTH_GNTR"/>
    <property type="match status" value="1"/>
</dbReference>
<dbReference type="CDD" id="cd07377">
    <property type="entry name" value="WHTH_GntR"/>
    <property type="match status" value="1"/>
</dbReference>
<dbReference type="Gene3D" id="1.20.120.530">
    <property type="entry name" value="GntR ligand-binding domain-like"/>
    <property type="match status" value="1"/>
</dbReference>
<dbReference type="Pfam" id="PF07729">
    <property type="entry name" value="FCD"/>
    <property type="match status" value="1"/>
</dbReference>
<dbReference type="InterPro" id="IPR036390">
    <property type="entry name" value="WH_DNA-bd_sf"/>
</dbReference>
<evidence type="ECO:0000256" key="3">
    <source>
        <dbReference type="ARBA" id="ARBA00023163"/>
    </source>
</evidence>
<keyword evidence="1" id="KW-0805">Transcription regulation</keyword>
<reference evidence="6 7" key="2">
    <citation type="submission" date="2018-03" db="EMBL/GenBank/DDBJ databases">
        <title>The ancient ancestry and fast evolution of plastids.</title>
        <authorList>
            <person name="Moore K.R."/>
            <person name="Magnabosco C."/>
            <person name="Momper L."/>
            <person name="Gold D.A."/>
            <person name="Bosak T."/>
            <person name="Fournier G.P."/>
        </authorList>
    </citation>
    <scope>NUCLEOTIDE SEQUENCE [LARGE SCALE GENOMIC DNA]</scope>
    <source>
        <strain evidence="6 7">ULC007</strain>
    </source>
</reference>
<organism evidence="6 7">
    <name type="scientific">Phormidesmis priestleyi ULC007</name>
    <dbReference type="NCBI Taxonomy" id="1920490"/>
    <lineage>
        <taxon>Bacteria</taxon>
        <taxon>Bacillati</taxon>
        <taxon>Cyanobacteriota</taxon>
        <taxon>Cyanophyceae</taxon>
        <taxon>Leptolyngbyales</taxon>
        <taxon>Leptolyngbyaceae</taxon>
        <taxon>Phormidesmis</taxon>
    </lineage>
</organism>
<feature type="compositionally biased region" description="Basic and acidic residues" evidence="4">
    <location>
        <begin position="1"/>
        <end position="12"/>
    </location>
</feature>
<keyword evidence="7" id="KW-1185">Reference proteome</keyword>
<keyword evidence="2" id="KW-0238">DNA-binding</keyword>
<evidence type="ECO:0000259" key="5">
    <source>
        <dbReference type="PROSITE" id="PS50949"/>
    </source>
</evidence>
<evidence type="ECO:0000256" key="1">
    <source>
        <dbReference type="ARBA" id="ARBA00023015"/>
    </source>
</evidence>
<feature type="domain" description="HTH gntR-type" evidence="5">
    <location>
        <begin position="60"/>
        <end position="127"/>
    </location>
</feature>
<dbReference type="GO" id="GO:0003700">
    <property type="term" value="F:DNA-binding transcription factor activity"/>
    <property type="evidence" value="ECO:0007669"/>
    <property type="project" value="InterPro"/>
</dbReference>
<dbReference type="InterPro" id="IPR008920">
    <property type="entry name" value="TF_FadR/GntR_C"/>
</dbReference>
<dbReference type="Proteomes" id="UP000238634">
    <property type="component" value="Unassembled WGS sequence"/>
</dbReference>
<evidence type="ECO:0000313" key="6">
    <source>
        <dbReference type="EMBL" id="PSB20113.1"/>
    </source>
</evidence>
<evidence type="ECO:0000256" key="4">
    <source>
        <dbReference type="SAM" id="MobiDB-lite"/>
    </source>
</evidence>
<dbReference type="InterPro" id="IPR036388">
    <property type="entry name" value="WH-like_DNA-bd_sf"/>
</dbReference>
<evidence type="ECO:0000313" key="7">
    <source>
        <dbReference type="Proteomes" id="UP000238634"/>
    </source>
</evidence>
<reference evidence="6 7" key="1">
    <citation type="submission" date="2018-02" db="EMBL/GenBank/DDBJ databases">
        <authorList>
            <person name="Cohen D.B."/>
            <person name="Kent A.D."/>
        </authorList>
    </citation>
    <scope>NUCLEOTIDE SEQUENCE [LARGE SCALE GENOMIC DNA]</scope>
    <source>
        <strain evidence="6 7">ULC007</strain>
    </source>
</reference>
<dbReference type="PANTHER" id="PTHR43537">
    <property type="entry name" value="TRANSCRIPTIONAL REGULATOR, GNTR FAMILY"/>
    <property type="match status" value="1"/>
</dbReference>
<dbReference type="Gene3D" id="1.10.10.10">
    <property type="entry name" value="Winged helix-like DNA-binding domain superfamily/Winged helix DNA-binding domain"/>
    <property type="match status" value="1"/>
</dbReference>
<protein>
    <submittedName>
        <fullName evidence="6">GntR family transcriptional regulator</fullName>
    </submittedName>
</protein>
<feature type="compositionally biased region" description="Polar residues" evidence="4">
    <location>
        <begin position="27"/>
        <end position="55"/>
    </location>
</feature>
<dbReference type="STRING" id="1920490.GCA_001895925_03779"/>
<keyword evidence="3" id="KW-0804">Transcription</keyword>
<dbReference type="SMART" id="SM00895">
    <property type="entry name" value="FCD"/>
    <property type="match status" value="1"/>
</dbReference>
<dbReference type="PANTHER" id="PTHR43537:SF53">
    <property type="entry name" value="HTH-TYPE TRANSCRIPTIONAL REPRESSOR NANR"/>
    <property type="match status" value="1"/>
</dbReference>
<dbReference type="AlphaFoldDB" id="A0A2T1DI08"/>
<evidence type="ECO:0000256" key="2">
    <source>
        <dbReference type="ARBA" id="ARBA00023125"/>
    </source>
</evidence>
<dbReference type="GO" id="GO:0003677">
    <property type="term" value="F:DNA binding"/>
    <property type="evidence" value="ECO:0007669"/>
    <property type="project" value="UniProtKB-KW"/>
</dbReference>
<name>A0A2T1DI08_9CYAN</name>
<sequence>MKRANQERDDHNLSNLAANIAMGGKDGSSSLNSSRDRTNSPLNTHSSMTAAQSPTQPNPKPTEDVIYAELYNSILERRLPPETKLGENLLAEHYGVSRTIIRQVLQRLAHDRLVKLEPNRGAFVSSLSLEESKQIYEAWRLTEAAIVRDVTKTITRKQITALKKLVTEERQACEAQDIHRLTRLSAQFHMQLADLCQNKFLGRFLKELVPQTSLAFFYEVKSMPVCTKDEHSEILDYIASGNEEAAVAAAMRHLDGIEKALNARASLKKPTSLIDLLNARIPSIS</sequence>
<accession>A0A2T1DI08</accession>
<dbReference type="InterPro" id="IPR000524">
    <property type="entry name" value="Tscrpt_reg_HTH_GntR"/>
</dbReference>
<dbReference type="RefSeq" id="WP_073070839.1">
    <property type="nucleotide sequence ID" value="NZ_MPPI01000009.1"/>
</dbReference>
<comment type="caution">
    <text evidence="6">The sequence shown here is derived from an EMBL/GenBank/DDBJ whole genome shotgun (WGS) entry which is preliminary data.</text>
</comment>
<dbReference type="InterPro" id="IPR011711">
    <property type="entry name" value="GntR_C"/>
</dbReference>
<dbReference type="OrthoDB" id="574518at2"/>
<dbReference type="Pfam" id="PF00392">
    <property type="entry name" value="GntR"/>
    <property type="match status" value="1"/>
</dbReference>
<gene>
    <name evidence="6" type="ORF">C7B65_08645</name>
</gene>
<dbReference type="SUPFAM" id="SSF48008">
    <property type="entry name" value="GntR ligand-binding domain-like"/>
    <property type="match status" value="1"/>
</dbReference>
<proteinExistence type="predicted"/>
<dbReference type="SMART" id="SM00345">
    <property type="entry name" value="HTH_GNTR"/>
    <property type="match status" value="1"/>
</dbReference>
<dbReference type="SUPFAM" id="SSF46785">
    <property type="entry name" value="Winged helix' DNA-binding domain"/>
    <property type="match status" value="1"/>
</dbReference>
<feature type="region of interest" description="Disordered" evidence="4">
    <location>
        <begin position="1"/>
        <end position="62"/>
    </location>
</feature>